<dbReference type="PANTHER" id="PTHR34414:SF1">
    <property type="entry name" value="SUBTILISIN-LIKE SERINE PROTEASE"/>
    <property type="match status" value="1"/>
</dbReference>
<feature type="transmembrane region" description="Helical" evidence="1">
    <location>
        <begin position="229"/>
        <end position="249"/>
    </location>
</feature>
<evidence type="ECO:0000313" key="3">
    <source>
        <dbReference type="Proteomes" id="UP000750711"/>
    </source>
</evidence>
<keyword evidence="1" id="KW-1133">Transmembrane helix</keyword>
<gene>
    <name evidence="2" type="ORF">GP486_002658</name>
</gene>
<sequence length="319" mass="36941">MHPVPFSKENALTSGYEDDPVSGHTLGTFPGYPLIPPGLDENGYIARQLDFSHIDEIAGWLWLAGWPYSIRPLHRQKTMQREVLITDSPQLHLVWRRSVIFVKPLPLFVLDHAFFENRISNSDSGLPPKVYDATLGFLLSYVKLIQCEADLKIAIDLGLFPSTCHITWKMWSLFAREVRDNVLELGLEGRWRYGELQSLRINSVYRLRHLTLKRLLPWDKTYKTALHDYFGWLLVVFVYLTVVLTSMQVVLATSAQPVTLDFQRTSFRFSVFCLVACAAALFGIGFASGAYFLWRLSENYRREMDSRRRREEYRKGSRP</sequence>
<comment type="caution">
    <text evidence="2">The sequence shown here is derived from an EMBL/GenBank/DDBJ whole genome shotgun (WGS) entry which is preliminary data.</text>
</comment>
<organism evidence="2 3">
    <name type="scientific">Trichoglossum hirsutum</name>
    <dbReference type="NCBI Taxonomy" id="265104"/>
    <lineage>
        <taxon>Eukaryota</taxon>
        <taxon>Fungi</taxon>
        <taxon>Dikarya</taxon>
        <taxon>Ascomycota</taxon>
        <taxon>Pezizomycotina</taxon>
        <taxon>Geoglossomycetes</taxon>
        <taxon>Geoglossales</taxon>
        <taxon>Geoglossaceae</taxon>
        <taxon>Trichoglossum</taxon>
    </lineage>
</organism>
<evidence type="ECO:0000256" key="1">
    <source>
        <dbReference type="SAM" id="Phobius"/>
    </source>
</evidence>
<dbReference type="Proteomes" id="UP000750711">
    <property type="component" value="Unassembled WGS sequence"/>
</dbReference>
<feature type="transmembrane region" description="Helical" evidence="1">
    <location>
        <begin position="269"/>
        <end position="294"/>
    </location>
</feature>
<keyword evidence="1" id="KW-0472">Membrane</keyword>
<evidence type="ECO:0000313" key="2">
    <source>
        <dbReference type="EMBL" id="KAH0562662.1"/>
    </source>
</evidence>
<evidence type="ECO:0008006" key="4">
    <source>
        <dbReference type="Google" id="ProtNLM"/>
    </source>
</evidence>
<dbReference type="EMBL" id="JAGHQM010000310">
    <property type="protein sequence ID" value="KAH0562662.1"/>
    <property type="molecule type" value="Genomic_DNA"/>
</dbReference>
<dbReference type="PANTHER" id="PTHR34414">
    <property type="entry name" value="HET DOMAIN-CONTAINING PROTEIN-RELATED"/>
    <property type="match status" value="1"/>
</dbReference>
<reference evidence="2" key="1">
    <citation type="submission" date="2021-03" db="EMBL/GenBank/DDBJ databases">
        <title>Comparative genomics and phylogenomic investigation of the class Geoglossomycetes provide insights into ecological specialization and systematics.</title>
        <authorList>
            <person name="Melie T."/>
            <person name="Pirro S."/>
            <person name="Miller A.N."/>
            <person name="Quandt A."/>
        </authorList>
    </citation>
    <scope>NUCLEOTIDE SEQUENCE</scope>
    <source>
        <strain evidence="2">CAQ_001_2017</strain>
    </source>
</reference>
<accession>A0A9P8RRI1</accession>
<dbReference type="AlphaFoldDB" id="A0A9P8RRI1"/>
<keyword evidence="1" id="KW-0812">Transmembrane</keyword>
<keyword evidence="3" id="KW-1185">Reference proteome</keyword>
<dbReference type="Pfam" id="PF20246">
    <property type="entry name" value="DUF6601"/>
    <property type="match status" value="1"/>
</dbReference>
<name>A0A9P8RRI1_9PEZI</name>
<dbReference type="InterPro" id="IPR046536">
    <property type="entry name" value="DUF6601"/>
</dbReference>
<protein>
    <recommendedName>
        <fullName evidence="4">Subtilisin-like serine protease</fullName>
    </recommendedName>
</protein>
<proteinExistence type="predicted"/>